<dbReference type="RefSeq" id="XP_037166927.1">
    <property type="nucleotide sequence ID" value="XM_037306417.1"/>
</dbReference>
<feature type="compositionally biased region" description="Low complexity" evidence="1">
    <location>
        <begin position="7"/>
        <end position="16"/>
    </location>
</feature>
<gene>
    <name evidence="2" type="ORF">HO173_004493</name>
</gene>
<reference evidence="2 3" key="1">
    <citation type="journal article" date="2020" name="Genomics">
        <title>Complete, high-quality genomes from long-read metagenomic sequencing of two wolf lichen thalli reveals enigmatic genome architecture.</title>
        <authorList>
            <person name="McKenzie S.K."/>
            <person name="Walston R.F."/>
            <person name="Allen J.L."/>
        </authorList>
    </citation>
    <scope>NUCLEOTIDE SEQUENCE [LARGE SCALE GENOMIC DNA]</scope>
    <source>
        <strain evidence="2">WasteWater2</strain>
    </source>
</reference>
<sequence>MNPTARSFQPSNFQDSSPPPPSQFNPRAAAFVPAIPIREPTLGWPPEQPPLGEKKWNHLHPSEIPDFVFLNEHSTSWLHLEDPFTRGSFQPSLLPWWTHWCVAFAHERTNLDDAAIAKMYKHRYRNVIPGIQCLGTADALQLYTYLCDGSHDYASKWDPQKEALLRDKVLHDLQQAETYAQEARRQKNVRSPEARTGRLSP</sequence>
<evidence type="ECO:0000313" key="2">
    <source>
        <dbReference type="EMBL" id="KAF6237603.1"/>
    </source>
</evidence>
<feature type="region of interest" description="Disordered" evidence="1">
    <location>
        <begin position="1"/>
        <end position="26"/>
    </location>
</feature>
<dbReference type="EMBL" id="JACCJC010000014">
    <property type="protein sequence ID" value="KAF6237603.1"/>
    <property type="molecule type" value="Genomic_DNA"/>
</dbReference>
<dbReference type="AlphaFoldDB" id="A0A8H6L6T4"/>
<organism evidence="2 3">
    <name type="scientific">Letharia columbiana</name>
    <dbReference type="NCBI Taxonomy" id="112416"/>
    <lineage>
        <taxon>Eukaryota</taxon>
        <taxon>Fungi</taxon>
        <taxon>Dikarya</taxon>
        <taxon>Ascomycota</taxon>
        <taxon>Pezizomycotina</taxon>
        <taxon>Lecanoromycetes</taxon>
        <taxon>OSLEUM clade</taxon>
        <taxon>Lecanoromycetidae</taxon>
        <taxon>Lecanorales</taxon>
        <taxon>Lecanorineae</taxon>
        <taxon>Parmeliaceae</taxon>
        <taxon>Letharia</taxon>
    </lineage>
</organism>
<evidence type="ECO:0000313" key="3">
    <source>
        <dbReference type="Proteomes" id="UP000578531"/>
    </source>
</evidence>
<dbReference type="Proteomes" id="UP000578531">
    <property type="component" value="Unassembled WGS sequence"/>
</dbReference>
<proteinExistence type="predicted"/>
<accession>A0A8H6L6T4</accession>
<name>A0A8H6L6T4_9LECA</name>
<evidence type="ECO:0000256" key="1">
    <source>
        <dbReference type="SAM" id="MobiDB-lite"/>
    </source>
</evidence>
<keyword evidence="3" id="KW-1185">Reference proteome</keyword>
<dbReference type="GeneID" id="59286158"/>
<feature type="region of interest" description="Disordered" evidence="1">
    <location>
        <begin position="179"/>
        <end position="201"/>
    </location>
</feature>
<protein>
    <submittedName>
        <fullName evidence="2">Uncharacterized protein</fullName>
    </submittedName>
</protein>
<feature type="compositionally biased region" description="Basic and acidic residues" evidence="1">
    <location>
        <begin position="182"/>
        <end position="201"/>
    </location>
</feature>
<comment type="caution">
    <text evidence="2">The sequence shown here is derived from an EMBL/GenBank/DDBJ whole genome shotgun (WGS) entry which is preliminary data.</text>
</comment>